<protein>
    <recommendedName>
        <fullName evidence="1">Reverse transcriptase domain-containing protein</fullName>
    </recommendedName>
</protein>
<evidence type="ECO:0000259" key="1">
    <source>
        <dbReference type="PROSITE" id="PS50878"/>
    </source>
</evidence>
<sequence length="166" mass="18897">MAAGGRTYIAIAAGRRAVGKLDAVTSGKHRLRCRHYIRYVDDFVLLHESPQWLNDAKNEIESFLSDRLGARLNPKKTILQPVARGIDFVGQVIKPWHRTLRRKTYSDALQRCRTVPRDELFETANSYLGLLRHTAGHHDSARIANAARKRGYSVKADLTKTYRRTA</sequence>
<organism evidence="3 4">
    <name type="scientific">Candidatus Dactylopiibacterium carminicum</name>
    <dbReference type="NCBI Taxonomy" id="857335"/>
    <lineage>
        <taxon>Bacteria</taxon>
        <taxon>Pseudomonadati</taxon>
        <taxon>Pseudomonadota</taxon>
        <taxon>Betaproteobacteria</taxon>
        <taxon>Rhodocyclales</taxon>
        <taxon>Rhodocyclaceae</taxon>
        <taxon>Candidatus Dactylopiibacterium</taxon>
    </lineage>
</organism>
<name>A0A272EME3_9RHOO</name>
<dbReference type="EMBL" id="NMRN01000110">
    <property type="protein sequence ID" value="PAS91298.1"/>
    <property type="molecule type" value="Genomic_DNA"/>
</dbReference>
<keyword evidence="5" id="KW-1185">Reference proteome</keyword>
<dbReference type="InterPro" id="IPR043502">
    <property type="entry name" value="DNA/RNA_pol_sf"/>
</dbReference>
<dbReference type="Proteomes" id="UP000623509">
    <property type="component" value="Unassembled WGS sequence"/>
</dbReference>
<feature type="domain" description="Reverse transcriptase" evidence="1">
    <location>
        <begin position="1"/>
        <end position="93"/>
    </location>
</feature>
<dbReference type="Proteomes" id="UP000216107">
    <property type="component" value="Unassembled WGS sequence"/>
</dbReference>
<accession>A0A272EME3</accession>
<dbReference type="CDD" id="cd01646">
    <property type="entry name" value="RT_Bac_retron_I"/>
    <property type="match status" value="1"/>
</dbReference>
<dbReference type="AlphaFoldDB" id="A0A272EME3"/>
<reference evidence="3 4" key="2">
    <citation type="submission" date="2017-07" db="EMBL/GenBank/DDBJ databases">
        <title>Candidatus Dactylopiibacterium carminicum, a nitrogen-fixing symbiont of the cochineal insect Dactylopius coccus and Dactylopius opuntiae (Hemiptera: Coccoidea: Dactylopiidae).</title>
        <authorList>
            <person name="Vera A."/>
        </authorList>
    </citation>
    <scope>NUCLEOTIDE SEQUENCE [LARGE SCALE GENOMIC DNA]</scope>
    <source>
        <strain evidence="3 4">NFDCM</strain>
    </source>
</reference>
<proteinExistence type="predicted"/>
<evidence type="ECO:0000313" key="2">
    <source>
        <dbReference type="EMBL" id="KAF7597682.1"/>
    </source>
</evidence>
<evidence type="ECO:0000313" key="3">
    <source>
        <dbReference type="EMBL" id="PAS91298.1"/>
    </source>
</evidence>
<evidence type="ECO:0000313" key="4">
    <source>
        <dbReference type="Proteomes" id="UP000216107"/>
    </source>
</evidence>
<reference evidence="2 5" key="1">
    <citation type="submission" date="2016-08" db="EMBL/GenBank/DDBJ databases">
        <title>Candidatus Dactylopiibacterium carminicum genome sequence.</title>
        <authorList>
            <person name="Ramirez-Puebla S.T."/>
            <person name="Ormeno-Orrillo E."/>
            <person name="Vera-Ponce De Leon A."/>
            <person name="Luis L."/>
            <person name="Sanchez-Flores A."/>
            <person name="Monica R."/>
            <person name="Martinez-Romero E."/>
        </authorList>
    </citation>
    <scope>NUCLEOTIDE SEQUENCE [LARGE SCALE GENOMIC DNA]</scope>
    <source>
        <strain evidence="2">END1</strain>
    </source>
</reference>
<comment type="caution">
    <text evidence="3">The sequence shown here is derived from an EMBL/GenBank/DDBJ whole genome shotgun (WGS) entry which is preliminary data.</text>
</comment>
<dbReference type="SUPFAM" id="SSF56672">
    <property type="entry name" value="DNA/RNA polymerases"/>
    <property type="match status" value="1"/>
</dbReference>
<dbReference type="PROSITE" id="PS50878">
    <property type="entry name" value="RT_POL"/>
    <property type="match status" value="1"/>
</dbReference>
<dbReference type="InterPro" id="IPR000477">
    <property type="entry name" value="RT_dom"/>
</dbReference>
<gene>
    <name evidence="2" type="ORF">BGI27_17470</name>
    <name evidence="3" type="ORF">CGU29_17250</name>
</gene>
<evidence type="ECO:0000313" key="5">
    <source>
        <dbReference type="Proteomes" id="UP000623509"/>
    </source>
</evidence>
<dbReference type="EMBL" id="MDUX01000112">
    <property type="protein sequence ID" value="KAF7597682.1"/>
    <property type="molecule type" value="Genomic_DNA"/>
</dbReference>